<comment type="caution">
    <text evidence="1">The sequence shown here is derived from an EMBL/GenBank/DDBJ whole genome shotgun (WGS) entry which is preliminary data.</text>
</comment>
<dbReference type="AlphaFoldDB" id="A0AAV2QEH0"/>
<evidence type="ECO:0000313" key="2">
    <source>
        <dbReference type="Proteomes" id="UP001497623"/>
    </source>
</evidence>
<sequence length="150" mass="16415">MYYPQTWLSLPLILIGIMALTSVDGRILTLSNLLELAQHPDFLPYQTNMAKRRACAINGGLSHGCDYGDLIGAMNEKAYWAGINPGRKRSEEEAVAPSDIRIPLSKRRSLCNINGGLSHGCDAYDLMGAVNEKAYFGGMNPGRKRSEALV</sequence>
<name>A0AAV2QEH0_MEGNR</name>
<proteinExistence type="predicted"/>
<protein>
    <submittedName>
        <fullName evidence="1">Uncharacterized protein</fullName>
    </submittedName>
</protein>
<reference evidence="1 2" key="1">
    <citation type="submission" date="2024-05" db="EMBL/GenBank/DDBJ databases">
        <authorList>
            <person name="Wallberg A."/>
        </authorList>
    </citation>
    <scope>NUCLEOTIDE SEQUENCE [LARGE SCALE GENOMIC DNA]</scope>
</reference>
<feature type="non-terminal residue" evidence="1">
    <location>
        <position position="150"/>
    </location>
</feature>
<accession>A0AAV2QEH0</accession>
<organism evidence="1 2">
    <name type="scientific">Meganyctiphanes norvegica</name>
    <name type="common">Northern krill</name>
    <name type="synonym">Thysanopoda norvegica</name>
    <dbReference type="NCBI Taxonomy" id="48144"/>
    <lineage>
        <taxon>Eukaryota</taxon>
        <taxon>Metazoa</taxon>
        <taxon>Ecdysozoa</taxon>
        <taxon>Arthropoda</taxon>
        <taxon>Crustacea</taxon>
        <taxon>Multicrustacea</taxon>
        <taxon>Malacostraca</taxon>
        <taxon>Eumalacostraca</taxon>
        <taxon>Eucarida</taxon>
        <taxon>Euphausiacea</taxon>
        <taxon>Euphausiidae</taxon>
        <taxon>Meganyctiphanes</taxon>
    </lineage>
</organism>
<dbReference type="Proteomes" id="UP001497623">
    <property type="component" value="Unassembled WGS sequence"/>
</dbReference>
<keyword evidence="2" id="KW-1185">Reference proteome</keyword>
<gene>
    <name evidence="1" type="ORF">MNOR_LOCUS11582</name>
</gene>
<evidence type="ECO:0000313" key="1">
    <source>
        <dbReference type="EMBL" id="CAL4081574.1"/>
    </source>
</evidence>
<dbReference type="EMBL" id="CAXKWB010006135">
    <property type="protein sequence ID" value="CAL4081574.1"/>
    <property type="molecule type" value="Genomic_DNA"/>
</dbReference>